<gene>
    <name evidence="5" type="ORF">DSCA_47630</name>
</gene>
<reference evidence="5 6" key="1">
    <citation type="submission" date="2019-11" db="EMBL/GenBank/DDBJ databases">
        <title>Comparative genomics of hydrocarbon-degrading Desulfosarcina strains.</title>
        <authorList>
            <person name="Watanabe M."/>
            <person name="Kojima H."/>
            <person name="Fukui M."/>
        </authorList>
    </citation>
    <scope>NUCLEOTIDE SEQUENCE [LARGE SCALE GENOMIC DNA]</scope>
    <source>
        <strain evidence="5 6">PL12</strain>
    </source>
</reference>
<dbReference type="AlphaFoldDB" id="A0A5K7YRD8"/>
<accession>A0A5K7YRD8</accession>
<dbReference type="EMBL" id="AP021874">
    <property type="protein sequence ID" value="BBO70833.1"/>
    <property type="molecule type" value="Genomic_DNA"/>
</dbReference>
<evidence type="ECO:0000256" key="3">
    <source>
        <dbReference type="ARBA" id="ARBA00022679"/>
    </source>
</evidence>
<dbReference type="NCBIfam" id="TIGR00027">
    <property type="entry name" value="mthyl_TIGR00027"/>
    <property type="match status" value="1"/>
</dbReference>
<dbReference type="InterPro" id="IPR007213">
    <property type="entry name" value="Ppm1/Ppm2/Tcmp"/>
</dbReference>
<dbReference type="OrthoDB" id="9806164at2"/>
<dbReference type="EC" id="2.1.1.-" evidence="4"/>
<comment type="similarity">
    <text evidence="1 4">Belongs to the UPF0677 family.</text>
</comment>
<evidence type="ECO:0000256" key="4">
    <source>
        <dbReference type="RuleBase" id="RU362030"/>
    </source>
</evidence>
<evidence type="ECO:0000313" key="6">
    <source>
        <dbReference type="Proteomes" id="UP000427906"/>
    </source>
</evidence>
<dbReference type="SUPFAM" id="SSF53335">
    <property type="entry name" value="S-adenosyl-L-methionine-dependent methyltransferases"/>
    <property type="match status" value="1"/>
</dbReference>
<dbReference type="Pfam" id="PF04072">
    <property type="entry name" value="LCM"/>
    <property type="match status" value="1"/>
</dbReference>
<dbReference type="PANTHER" id="PTHR43619">
    <property type="entry name" value="S-ADENOSYL-L-METHIONINE-DEPENDENT METHYLTRANSFERASE YKTD-RELATED"/>
    <property type="match status" value="1"/>
</dbReference>
<dbReference type="InterPro" id="IPR011610">
    <property type="entry name" value="SAM_mthyl_Trfase_ML2640-like"/>
</dbReference>
<dbReference type="InterPro" id="IPR029063">
    <property type="entry name" value="SAM-dependent_MTases_sf"/>
</dbReference>
<keyword evidence="6" id="KW-1185">Reference proteome</keyword>
<dbReference type="RefSeq" id="WP_155318750.1">
    <property type="nucleotide sequence ID" value="NZ_AP021874.1"/>
</dbReference>
<dbReference type="PANTHER" id="PTHR43619:SF2">
    <property type="entry name" value="S-ADENOSYL-L-METHIONINE-DEPENDENT METHYLTRANSFERASES SUPERFAMILY PROTEIN"/>
    <property type="match status" value="1"/>
</dbReference>
<name>A0A5K7YRD8_9BACT</name>
<proteinExistence type="inferred from homology"/>
<keyword evidence="2 4" id="KW-0489">Methyltransferase</keyword>
<dbReference type="KEGG" id="dalk:DSCA_47630"/>
<evidence type="ECO:0000256" key="2">
    <source>
        <dbReference type="ARBA" id="ARBA00022603"/>
    </source>
</evidence>
<keyword evidence="3 5" id="KW-0808">Transferase</keyword>
<dbReference type="Gene3D" id="3.40.50.150">
    <property type="entry name" value="Vaccinia Virus protein VP39"/>
    <property type="match status" value="1"/>
</dbReference>
<sequence>MNTPQPSATAIIMAFHRALEMLFPEAERVCRDPLAVKFLPPDWAGVLEDRDRLTALMGEKAQQFPGVNGAIVSRVRFIDDVVKQALSDGMRQLVIIGAGYDSRAYRMDGIGGRVTVFELDDPATQQDKRGKLEAAIGAPLDHVRYIAMDVGRDSIKERLADNGYDADKKSLFILEGLVPYISAEALAGLLGFIAAGRRHAVVFDYLPPSVVDGTCRWVEGRNMHREVLSHGEAFRLGFSHDELDRLLRDRGFDVVENVNAPDLKTRYFHGASARRPVTPVFWFAHAVASGST</sequence>
<evidence type="ECO:0000256" key="1">
    <source>
        <dbReference type="ARBA" id="ARBA00008138"/>
    </source>
</evidence>
<protein>
    <recommendedName>
        <fullName evidence="4">S-adenosyl-L-methionine-dependent methyltransferase</fullName>
        <ecNumber evidence="4">2.1.1.-</ecNumber>
    </recommendedName>
</protein>
<dbReference type="GO" id="GO:0008168">
    <property type="term" value="F:methyltransferase activity"/>
    <property type="evidence" value="ECO:0007669"/>
    <property type="project" value="UniProtKB-UniRule"/>
</dbReference>
<comment type="function">
    <text evidence="4">Exhibits S-adenosyl-L-methionine-dependent methyltransferase activity.</text>
</comment>
<evidence type="ECO:0000313" key="5">
    <source>
        <dbReference type="EMBL" id="BBO70833.1"/>
    </source>
</evidence>
<dbReference type="GO" id="GO:0032259">
    <property type="term" value="P:methylation"/>
    <property type="evidence" value="ECO:0007669"/>
    <property type="project" value="UniProtKB-KW"/>
</dbReference>
<organism evidence="5 6">
    <name type="scientific">Desulfosarcina alkanivorans</name>
    <dbReference type="NCBI Taxonomy" id="571177"/>
    <lineage>
        <taxon>Bacteria</taxon>
        <taxon>Pseudomonadati</taxon>
        <taxon>Thermodesulfobacteriota</taxon>
        <taxon>Desulfobacteria</taxon>
        <taxon>Desulfobacterales</taxon>
        <taxon>Desulfosarcinaceae</taxon>
        <taxon>Desulfosarcina</taxon>
    </lineage>
</organism>
<dbReference type="Proteomes" id="UP000427906">
    <property type="component" value="Chromosome"/>
</dbReference>
<keyword evidence="4" id="KW-0949">S-adenosyl-L-methionine</keyword>